<feature type="compositionally biased region" description="Low complexity" evidence="1">
    <location>
        <begin position="151"/>
        <end position="172"/>
    </location>
</feature>
<protein>
    <submittedName>
        <fullName evidence="3">Transcriptional regulatory protein</fullName>
    </submittedName>
</protein>
<proteinExistence type="predicted"/>
<dbReference type="PANTHER" id="PTHR47655:SF3">
    <property type="entry name" value="ZN(II)2CYS6 TRANSCRIPTION FACTOR (EUROFUNG)"/>
    <property type="match status" value="1"/>
</dbReference>
<dbReference type="PROSITE" id="PS00463">
    <property type="entry name" value="ZN2_CY6_FUNGAL_1"/>
    <property type="match status" value="1"/>
</dbReference>
<dbReference type="GO" id="GO:0000981">
    <property type="term" value="F:DNA-binding transcription factor activity, RNA polymerase II-specific"/>
    <property type="evidence" value="ECO:0007669"/>
    <property type="project" value="InterPro"/>
</dbReference>
<feature type="region of interest" description="Disordered" evidence="1">
    <location>
        <begin position="147"/>
        <end position="200"/>
    </location>
</feature>
<evidence type="ECO:0000313" key="4">
    <source>
        <dbReference type="Proteomes" id="UP000009328"/>
    </source>
</evidence>
<name>K0KSE2_WICCF</name>
<dbReference type="InterPro" id="IPR052783">
    <property type="entry name" value="Metabolic/Drug-Res_Regulator"/>
</dbReference>
<dbReference type="SUPFAM" id="SSF57701">
    <property type="entry name" value="Zn2/Cys6 DNA-binding domain"/>
    <property type="match status" value="1"/>
</dbReference>
<dbReference type="STRING" id="1206466.K0KSE2"/>
<keyword evidence="4" id="KW-1185">Reference proteome</keyword>
<dbReference type="PROSITE" id="PS50048">
    <property type="entry name" value="ZN2_CY6_FUNGAL_2"/>
    <property type="match status" value="1"/>
</dbReference>
<dbReference type="InParanoid" id="K0KSE2"/>
<dbReference type="Pfam" id="PF00172">
    <property type="entry name" value="Zn_clus"/>
    <property type="match status" value="1"/>
</dbReference>
<dbReference type="GO" id="GO:0008270">
    <property type="term" value="F:zinc ion binding"/>
    <property type="evidence" value="ECO:0007669"/>
    <property type="project" value="InterPro"/>
</dbReference>
<dbReference type="CDD" id="cd00067">
    <property type="entry name" value="GAL4"/>
    <property type="match status" value="1"/>
</dbReference>
<dbReference type="InterPro" id="IPR001138">
    <property type="entry name" value="Zn2Cys6_DnaBD"/>
</dbReference>
<dbReference type="eggNOG" id="ENOG502S8N8">
    <property type="taxonomic scope" value="Eukaryota"/>
</dbReference>
<organism evidence="3 4">
    <name type="scientific">Wickerhamomyces ciferrii (strain ATCC 14091 / BCRC 22168 / CBS 111 / JCM 3599 / NBRC 0793 / NRRL Y-1031 F-60-10)</name>
    <name type="common">Yeast</name>
    <name type="synonym">Pichia ciferrii</name>
    <dbReference type="NCBI Taxonomy" id="1206466"/>
    <lineage>
        <taxon>Eukaryota</taxon>
        <taxon>Fungi</taxon>
        <taxon>Dikarya</taxon>
        <taxon>Ascomycota</taxon>
        <taxon>Saccharomycotina</taxon>
        <taxon>Saccharomycetes</taxon>
        <taxon>Phaffomycetales</taxon>
        <taxon>Wickerhamomycetaceae</taxon>
        <taxon>Wickerhamomyces</taxon>
    </lineage>
</organism>
<dbReference type="InterPro" id="IPR036864">
    <property type="entry name" value="Zn2-C6_fun-type_DNA-bd_sf"/>
</dbReference>
<dbReference type="HOGENOM" id="CLU_819407_0_0_1"/>
<evidence type="ECO:0000259" key="2">
    <source>
        <dbReference type="PROSITE" id="PS50048"/>
    </source>
</evidence>
<dbReference type="Gene3D" id="4.10.240.10">
    <property type="entry name" value="Zn(2)-C6 fungal-type DNA-binding domain"/>
    <property type="match status" value="1"/>
</dbReference>
<dbReference type="SMART" id="SM00066">
    <property type="entry name" value="GAL4"/>
    <property type="match status" value="1"/>
</dbReference>
<gene>
    <name evidence="3" type="ORF">BN7_3810</name>
</gene>
<dbReference type="PANTHER" id="PTHR47655">
    <property type="entry name" value="QUINIC ACID UTILIZATION ACTIVATOR"/>
    <property type="match status" value="1"/>
</dbReference>
<accession>K0KSE2</accession>
<reference evidence="3 4" key="1">
    <citation type="journal article" date="2012" name="Eukaryot. Cell">
        <title>Draft genome sequence of Wickerhamomyces ciferrii NRRL Y-1031 F-60-10.</title>
        <authorList>
            <person name="Schneider J."/>
            <person name="Andrea H."/>
            <person name="Blom J."/>
            <person name="Jaenicke S."/>
            <person name="Ruckert C."/>
            <person name="Schorsch C."/>
            <person name="Szczepanowski R."/>
            <person name="Farwick M."/>
            <person name="Goesmann A."/>
            <person name="Puhler A."/>
            <person name="Schaffer S."/>
            <person name="Tauch A."/>
            <person name="Kohler T."/>
            <person name="Brinkrolf K."/>
        </authorList>
    </citation>
    <scope>NUCLEOTIDE SEQUENCE [LARGE SCALE GENOMIC DNA]</scope>
    <source>
        <strain evidence="4">ATCC 14091 / BCRC 22168 / CBS 111 / JCM 3599 / NBRC 0793 / NRRL Y-1031 F-60-10</strain>
    </source>
</reference>
<evidence type="ECO:0000256" key="1">
    <source>
        <dbReference type="SAM" id="MobiDB-lite"/>
    </source>
</evidence>
<feature type="domain" description="Zn(2)-C6 fungal-type" evidence="2">
    <location>
        <begin position="19"/>
        <end position="48"/>
    </location>
</feature>
<comment type="caution">
    <text evidence="3">The sequence shown here is derived from an EMBL/GenBank/DDBJ whole genome shotgun (WGS) entry which is preliminary data.</text>
</comment>
<dbReference type="Proteomes" id="UP000009328">
    <property type="component" value="Unassembled WGS sequence"/>
</dbReference>
<sequence>MAKVTAIIKKQHKKRVSKACECCRKSKTKCDGQRPCTRCLQDNKICTYLTNKKKDEKAYSSSYVDMLETRVSILIKSMSQLLKMAKTPSEISQFINEPNIYINEDEFNMNIVISTLLSTESNKKSQRHQNSNHKYLRCKKPDIQLLKASDDSNGSDSSNSNRSITSNSEISIPSDRNDQNNYKNPSASSSSDSSLSFDYPSQNPSTSMIFSAPINSIPLYSDYSNPPGSSIVSQLYSINQNDLSNYPETQDYPLNQGFQKAEGASCGYLLDGTTFDSKYFYGCDECYIERKTDETSQQIPEFNDMLF</sequence>
<dbReference type="EMBL" id="CAIF01000116">
    <property type="protein sequence ID" value="CCH44249.1"/>
    <property type="molecule type" value="Genomic_DNA"/>
</dbReference>
<evidence type="ECO:0000313" key="3">
    <source>
        <dbReference type="EMBL" id="CCH44249.1"/>
    </source>
</evidence>
<feature type="compositionally biased region" description="Low complexity" evidence="1">
    <location>
        <begin position="186"/>
        <end position="196"/>
    </location>
</feature>
<dbReference type="AlphaFoldDB" id="K0KSE2"/>